<proteinExistence type="inferred from homology"/>
<dbReference type="RefSeq" id="WP_096145442.1">
    <property type="nucleotide sequence ID" value="NZ_CBML010000007.1"/>
</dbReference>
<evidence type="ECO:0000256" key="1">
    <source>
        <dbReference type="ARBA" id="ARBA00038357"/>
    </source>
</evidence>
<comment type="similarity">
    <text evidence="1">Belongs to the cytochrome b5 family. MAPR subfamily.</text>
</comment>
<sequence>MTKKNFLEEKFIELNQLKTILLTYPKDYKESIIDVMSGVCDKVTEYLEDCKKHTFRSVPITNQKFTIEELAKYNGKNGMPAYVAIDNKVYSLENVDAWKNGMHNGLKAGNDLTEFFKSCHEGAQILLDNLELVGELIPTMSRRYRENIIENLPIEYTIEELSKYNGRDGMPSLIAINGTVYDVADVDVWKDGVHFGVMAGKNLTNEFLNCHAKEMDKILEKLRIVGTLIE</sequence>
<dbReference type="PANTHER" id="PTHR10281:SF76">
    <property type="entry name" value="CALCUTTA CUP-RELATED"/>
    <property type="match status" value="1"/>
</dbReference>
<dbReference type="EMBL" id="LT799839">
    <property type="protein sequence ID" value="SLK10834.1"/>
    <property type="molecule type" value="Genomic_DNA"/>
</dbReference>
<dbReference type="SMART" id="SM01117">
    <property type="entry name" value="Cyt-b5"/>
    <property type="match status" value="2"/>
</dbReference>
<dbReference type="GeneID" id="66302905"/>
<organism evidence="3 4">
    <name type="scientific">Clostridium chauvoei JF4335</name>
    <dbReference type="NCBI Taxonomy" id="1351755"/>
    <lineage>
        <taxon>Bacteria</taxon>
        <taxon>Bacillati</taxon>
        <taxon>Bacillota</taxon>
        <taxon>Clostridia</taxon>
        <taxon>Eubacteriales</taxon>
        <taxon>Clostridiaceae</taxon>
        <taxon>Clostridium</taxon>
    </lineage>
</organism>
<evidence type="ECO:0000259" key="2">
    <source>
        <dbReference type="SMART" id="SM01117"/>
    </source>
</evidence>
<dbReference type="InterPro" id="IPR050577">
    <property type="entry name" value="MAPR/NEUFC/NENF-like"/>
</dbReference>
<evidence type="ECO:0000313" key="3">
    <source>
        <dbReference type="EMBL" id="SLK10834.1"/>
    </source>
</evidence>
<reference evidence="4" key="1">
    <citation type="submission" date="2017-03" db="EMBL/GenBank/DDBJ databases">
        <authorList>
            <person name="Falquet L."/>
            <person name="Falquet L."/>
        </authorList>
    </citation>
    <scope>NUCLEOTIDE SEQUENCE [LARGE SCALE GENOMIC DNA]</scope>
</reference>
<gene>
    <name evidence="3" type="ORF">CCH01_01320</name>
</gene>
<dbReference type="Gene3D" id="3.10.120.10">
    <property type="entry name" value="Cytochrome b5-like heme/steroid binding domain"/>
    <property type="match status" value="2"/>
</dbReference>
<dbReference type="PANTHER" id="PTHR10281">
    <property type="entry name" value="MEMBRANE-ASSOCIATED PROGESTERONE RECEPTOR COMPONENT-RELATED"/>
    <property type="match status" value="1"/>
</dbReference>
<protein>
    <submittedName>
        <fullName evidence="3">Putative Heme/steroid binding domain protein</fullName>
    </submittedName>
</protein>
<keyword evidence="4" id="KW-1185">Reference proteome</keyword>
<dbReference type="AlphaFoldDB" id="A0A1U6IS83"/>
<accession>A0A1U6IS83</accession>
<dbReference type="InterPro" id="IPR001199">
    <property type="entry name" value="Cyt_B5-like_heme/steroid-bd"/>
</dbReference>
<dbReference type="SUPFAM" id="SSF55856">
    <property type="entry name" value="Cytochrome b5-like heme/steroid binding domain"/>
    <property type="match status" value="2"/>
</dbReference>
<feature type="domain" description="Cytochrome b5 heme-binding" evidence="2">
    <location>
        <begin position="65"/>
        <end position="137"/>
    </location>
</feature>
<evidence type="ECO:0000313" key="4">
    <source>
        <dbReference type="Proteomes" id="UP000190476"/>
    </source>
</evidence>
<dbReference type="Proteomes" id="UP000190476">
    <property type="component" value="Chromosome I"/>
</dbReference>
<name>A0A1U6IS83_9CLOT</name>
<dbReference type="InterPro" id="IPR036400">
    <property type="entry name" value="Cyt_B5-like_heme/steroid_sf"/>
</dbReference>
<dbReference type="Pfam" id="PF00173">
    <property type="entry name" value="Cyt-b5"/>
    <property type="match status" value="1"/>
</dbReference>
<feature type="domain" description="Cytochrome b5 heme-binding" evidence="2">
    <location>
        <begin position="156"/>
        <end position="229"/>
    </location>
</feature>